<dbReference type="EMBL" id="JAJFZQ010000005">
    <property type="protein sequence ID" value="MCC3266061.1"/>
    <property type="molecule type" value="Genomic_DNA"/>
</dbReference>
<dbReference type="RefSeq" id="WP_227890875.1">
    <property type="nucleotide sequence ID" value="NZ_CP095461.1"/>
</dbReference>
<keyword evidence="3" id="KW-1185">Reference proteome</keyword>
<gene>
    <name evidence="2" type="ORF">LJ751_05290</name>
    <name evidence="1" type="ORF">LJ752_08380</name>
</gene>
<dbReference type="EMBL" id="JAJFZP010000005">
    <property type="protein sequence ID" value="MCC3268776.1"/>
    <property type="molecule type" value="Genomic_DNA"/>
</dbReference>
<dbReference type="Proteomes" id="UP001139168">
    <property type="component" value="Unassembled WGS sequence"/>
</dbReference>
<accession>A0A9X1M060</accession>
<comment type="caution">
    <text evidence="2">The sequence shown here is derived from an EMBL/GenBank/DDBJ whole genome shotgun (WGS) entry which is preliminary data.</text>
</comment>
<dbReference type="Proteomes" id="UP001139264">
    <property type="component" value="Unassembled WGS sequence"/>
</dbReference>
<evidence type="ECO:0000313" key="3">
    <source>
        <dbReference type="Proteomes" id="UP001139168"/>
    </source>
</evidence>
<name>A0A9X1M060_9MICC</name>
<protein>
    <submittedName>
        <fullName evidence="2">Uncharacterized protein</fullName>
    </submittedName>
</protein>
<sequence>MQPIQIERWWPYLDGTAKTWLRENLRDEGLPRKVQDRIAEAGGPVIEPILGERDWVFIEAQPLLME</sequence>
<evidence type="ECO:0000313" key="1">
    <source>
        <dbReference type="EMBL" id="MCC3266061.1"/>
    </source>
</evidence>
<evidence type="ECO:0000313" key="4">
    <source>
        <dbReference type="Proteomes" id="UP001139264"/>
    </source>
</evidence>
<proteinExistence type="predicted"/>
<dbReference type="AlphaFoldDB" id="A0A9X1M060"/>
<reference evidence="2" key="1">
    <citation type="submission" date="2021-10" db="EMBL/GenBank/DDBJ databases">
        <title>Novel species in genus Arthrobacter.</title>
        <authorList>
            <person name="Liu Y."/>
        </authorList>
    </citation>
    <scope>NUCLEOTIDE SEQUENCE</scope>
    <source>
        <strain evidence="1">Zg-Y786</strain>
        <strain evidence="2">Zg-Y809</strain>
    </source>
</reference>
<organism evidence="2 4">
    <name type="scientific">Arthrobacter gengyunqii</name>
    <dbReference type="NCBI Taxonomy" id="2886940"/>
    <lineage>
        <taxon>Bacteria</taxon>
        <taxon>Bacillati</taxon>
        <taxon>Actinomycetota</taxon>
        <taxon>Actinomycetes</taxon>
        <taxon>Micrococcales</taxon>
        <taxon>Micrococcaceae</taxon>
        <taxon>Arthrobacter</taxon>
    </lineage>
</organism>
<evidence type="ECO:0000313" key="2">
    <source>
        <dbReference type="EMBL" id="MCC3268776.1"/>
    </source>
</evidence>